<organism evidence="1 2">
    <name type="scientific">Vaccinium darrowii</name>
    <dbReference type="NCBI Taxonomy" id="229202"/>
    <lineage>
        <taxon>Eukaryota</taxon>
        <taxon>Viridiplantae</taxon>
        <taxon>Streptophyta</taxon>
        <taxon>Embryophyta</taxon>
        <taxon>Tracheophyta</taxon>
        <taxon>Spermatophyta</taxon>
        <taxon>Magnoliopsida</taxon>
        <taxon>eudicotyledons</taxon>
        <taxon>Gunneridae</taxon>
        <taxon>Pentapetalae</taxon>
        <taxon>asterids</taxon>
        <taxon>Ericales</taxon>
        <taxon>Ericaceae</taxon>
        <taxon>Vaccinioideae</taxon>
        <taxon>Vaccinieae</taxon>
        <taxon>Vaccinium</taxon>
    </lineage>
</organism>
<name>A0ACB7XBM4_9ERIC</name>
<gene>
    <name evidence="1" type="ORF">Vadar_021993</name>
</gene>
<keyword evidence="2" id="KW-1185">Reference proteome</keyword>
<evidence type="ECO:0000313" key="1">
    <source>
        <dbReference type="EMBL" id="KAH7838093.1"/>
    </source>
</evidence>
<dbReference type="Proteomes" id="UP000828048">
    <property type="component" value="Chromosome 6"/>
</dbReference>
<reference evidence="1 2" key="1">
    <citation type="journal article" date="2021" name="Hortic Res">
        <title>High-quality reference genome and annotation aids understanding of berry development for evergreen blueberry (Vaccinium darrowii).</title>
        <authorList>
            <person name="Yu J."/>
            <person name="Hulse-Kemp A.M."/>
            <person name="Babiker E."/>
            <person name="Staton M."/>
        </authorList>
    </citation>
    <scope>NUCLEOTIDE SEQUENCE [LARGE SCALE GENOMIC DNA]</scope>
    <source>
        <strain evidence="2">cv. NJ 8807/NJ 8810</strain>
        <tissue evidence="1">Young leaf</tissue>
    </source>
</reference>
<proteinExistence type="predicted"/>
<evidence type="ECO:0000313" key="2">
    <source>
        <dbReference type="Proteomes" id="UP000828048"/>
    </source>
</evidence>
<sequence>MDKLQEDVRNTIGETSSLIDENDIQKLAYLKAVVKEVMRLHPPAPLMVPHETTQKCNVVGYEIQPKTVVYINAWAIGRDPDSWKNPEEFFPERSLGSTIDFNGKDFELIPFGAGRRGCPAIDLGVGMVELALTNLVYHFNWELPSGMKKEDIDMEVRPGITMHKKNELCLVAKKYSGCMNV</sequence>
<dbReference type="EMBL" id="CM037156">
    <property type="protein sequence ID" value="KAH7838093.1"/>
    <property type="molecule type" value="Genomic_DNA"/>
</dbReference>
<accession>A0ACB7XBM4</accession>
<protein>
    <submittedName>
        <fullName evidence="1">Uncharacterized protein</fullName>
    </submittedName>
</protein>
<comment type="caution">
    <text evidence="1">The sequence shown here is derived from an EMBL/GenBank/DDBJ whole genome shotgun (WGS) entry which is preliminary data.</text>
</comment>